<dbReference type="CDD" id="cd12105">
    <property type="entry name" value="HmuY"/>
    <property type="match status" value="1"/>
</dbReference>
<dbReference type="EMBL" id="CP071869">
    <property type="protein sequence ID" value="QTE23831.1"/>
    <property type="molecule type" value="Genomic_DNA"/>
</dbReference>
<evidence type="ECO:0000313" key="3">
    <source>
        <dbReference type="Proteomes" id="UP000663920"/>
    </source>
</evidence>
<feature type="signal peptide" evidence="1">
    <location>
        <begin position="1"/>
        <end position="21"/>
    </location>
</feature>
<proteinExistence type="predicted"/>
<keyword evidence="3" id="KW-1185">Reference proteome</keyword>
<evidence type="ECO:0000256" key="1">
    <source>
        <dbReference type="SAM" id="SignalP"/>
    </source>
</evidence>
<dbReference type="Proteomes" id="UP000663920">
    <property type="component" value="Chromosome"/>
</dbReference>
<keyword evidence="1" id="KW-0732">Signal</keyword>
<dbReference type="AlphaFoldDB" id="A0A975CUP0"/>
<protein>
    <submittedName>
        <fullName evidence="2">HmuY family protein</fullName>
    </submittedName>
</protein>
<dbReference type="Pfam" id="PF14064">
    <property type="entry name" value="HmuY"/>
    <property type="match status" value="1"/>
</dbReference>
<accession>A0A975CUP0</accession>
<feature type="chain" id="PRO_5037616660" evidence="1">
    <location>
        <begin position="22"/>
        <end position="209"/>
    </location>
</feature>
<reference evidence="2 3" key="1">
    <citation type="submission" date="2021-03" db="EMBL/GenBank/DDBJ databases">
        <title>Complete genome of Polaribacter_sp.SM13.</title>
        <authorList>
            <person name="Jeong S.W."/>
            <person name="Bae J.W."/>
        </authorList>
    </citation>
    <scope>NUCLEOTIDE SEQUENCE [LARGE SCALE GENOMIC DNA]</scope>
    <source>
        <strain evidence="2 3">SM13</strain>
    </source>
</reference>
<organism evidence="2 3">
    <name type="scientific">Polaribacter cellanae</name>
    <dbReference type="NCBI Taxonomy" id="2818493"/>
    <lineage>
        <taxon>Bacteria</taxon>
        <taxon>Pseudomonadati</taxon>
        <taxon>Bacteroidota</taxon>
        <taxon>Flavobacteriia</taxon>
        <taxon>Flavobacteriales</taxon>
        <taxon>Flavobacteriaceae</taxon>
    </lineage>
</organism>
<dbReference type="KEGG" id="pcea:J3359_06070"/>
<name>A0A975CUP0_9FLAO</name>
<sequence>MRNLKSILVLAFFAIIATSCSKNEEPTVEPVVSKKATNIYAPATSDRSVNPPVESGKFTKFSFKTGTVVTDNSWDIAFRATTILVNGGKKIGLVDEPERTGDGALALETSTFGSILEAPTNNNFKQDAPGAYALLTGSNNGWYSYSGPPTHTISPIAGKVLVIKTNDGHYAKVEILSYYKDSDSSKPANARYYTFNYVYNPNKGDKSLQ</sequence>
<dbReference type="RefSeq" id="WP_208079827.1">
    <property type="nucleotide sequence ID" value="NZ_CP071869.1"/>
</dbReference>
<dbReference type="InterPro" id="IPR025921">
    <property type="entry name" value="HmuY"/>
</dbReference>
<evidence type="ECO:0000313" key="2">
    <source>
        <dbReference type="EMBL" id="QTE23831.1"/>
    </source>
</evidence>
<gene>
    <name evidence="2" type="ORF">J3359_06070</name>
</gene>
<dbReference type="PROSITE" id="PS51257">
    <property type="entry name" value="PROKAR_LIPOPROTEIN"/>
    <property type="match status" value="1"/>
</dbReference>